<sequence>MGQVRSFQLRILTTRSCRLQSSCNKSTSQCCEHQLSARKAFKVLELTPSQTWIPPTKGRFDGRTSDDDQRLGMHAEQENQQTTKTHGKK</sequence>
<feature type="region of interest" description="Disordered" evidence="1">
    <location>
        <begin position="52"/>
        <end position="89"/>
    </location>
</feature>
<proteinExistence type="predicted"/>
<dbReference type="AlphaFoldDB" id="A0A059AYG3"/>
<gene>
    <name evidence="2" type="ORF">EUGRSUZ_H01439</name>
</gene>
<evidence type="ECO:0000256" key="1">
    <source>
        <dbReference type="SAM" id="MobiDB-lite"/>
    </source>
</evidence>
<feature type="compositionally biased region" description="Polar residues" evidence="1">
    <location>
        <begin position="78"/>
        <end position="89"/>
    </location>
</feature>
<accession>A0A059AYG3</accession>
<evidence type="ECO:0000313" key="2">
    <source>
        <dbReference type="EMBL" id="KCW58804.1"/>
    </source>
</evidence>
<dbReference type="InParanoid" id="A0A059AYG3"/>
<feature type="compositionally biased region" description="Basic and acidic residues" evidence="1">
    <location>
        <begin position="58"/>
        <end position="77"/>
    </location>
</feature>
<reference evidence="2" key="1">
    <citation type="submission" date="2013-07" db="EMBL/GenBank/DDBJ databases">
        <title>The genome of Eucalyptus grandis.</title>
        <authorList>
            <person name="Schmutz J."/>
            <person name="Hayes R."/>
            <person name="Myburg A."/>
            <person name="Tuskan G."/>
            <person name="Grattapaglia D."/>
            <person name="Rokhsar D.S."/>
        </authorList>
    </citation>
    <scope>NUCLEOTIDE SEQUENCE</scope>
    <source>
        <tissue evidence="2">Leaf extractions</tissue>
    </source>
</reference>
<organism evidence="2">
    <name type="scientific">Eucalyptus grandis</name>
    <name type="common">Flooded gum</name>
    <dbReference type="NCBI Taxonomy" id="71139"/>
    <lineage>
        <taxon>Eukaryota</taxon>
        <taxon>Viridiplantae</taxon>
        <taxon>Streptophyta</taxon>
        <taxon>Embryophyta</taxon>
        <taxon>Tracheophyta</taxon>
        <taxon>Spermatophyta</taxon>
        <taxon>Magnoliopsida</taxon>
        <taxon>eudicotyledons</taxon>
        <taxon>Gunneridae</taxon>
        <taxon>Pentapetalae</taxon>
        <taxon>rosids</taxon>
        <taxon>malvids</taxon>
        <taxon>Myrtales</taxon>
        <taxon>Myrtaceae</taxon>
        <taxon>Myrtoideae</taxon>
        <taxon>Eucalypteae</taxon>
        <taxon>Eucalyptus</taxon>
    </lineage>
</organism>
<dbReference type="EMBL" id="KK198760">
    <property type="protein sequence ID" value="KCW58804.1"/>
    <property type="molecule type" value="Genomic_DNA"/>
</dbReference>
<name>A0A059AYG3_EUCGR</name>
<protein>
    <submittedName>
        <fullName evidence="2">Uncharacterized protein</fullName>
    </submittedName>
</protein>
<dbReference type="Gramene" id="KCW58804">
    <property type="protein sequence ID" value="KCW58804"/>
    <property type="gene ID" value="EUGRSUZ_H01439"/>
</dbReference>